<keyword evidence="1" id="KW-0812">Transmembrane</keyword>
<sequence length="280" mass="31228">MISIIAAFLNAAQIKHCEIQGWDARVVITSNYISASLMGWLFFGFGEDHQIDATSFWLGLGGGLLWPSTFLILMQGIRDYGLSLAGSSSRLSLLVPVLFAVLFLDEVLTLNTLIGILMAIGGLLLMSKLKKADTGKLDLRALWFIPVMVFSLGCVNLWVNLFNAYGTASQHHAFITLVFSFSLLFSVVYLYWYRIPVTREAMGRGILLGVSNFCMFFFLLQALRHEDFSNASAVAYTLHAVMNIILVSCAEILIWKERLERTGYMGILLAIAAVFLLNFR</sequence>
<feature type="transmembrane region" description="Helical" evidence="1">
    <location>
        <begin position="262"/>
        <end position="279"/>
    </location>
</feature>
<keyword evidence="1" id="KW-0472">Membrane</keyword>
<feature type="transmembrane region" description="Helical" evidence="1">
    <location>
        <begin position="235"/>
        <end position="255"/>
    </location>
</feature>
<dbReference type="InterPro" id="IPR037185">
    <property type="entry name" value="EmrE-like"/>
</dbReference>
<name>A0A382CB02_9ZZZZ</name>
<evidence type="ECO:0000313" key="3">
    <source>
        <dbReference type="EMBL" id="SVB22527.1"/>
    </source>
</evidence>
<protein>
    <recommendedName>
        <fullName evidence="2">EamA domain-containing protein</fullName>
    </recommendedName>
</protein>
<dbReference type="SUPFAM" id="SSF103481">
    <property type="entry name" value="Multidrug resistance efflux transporter EmrE"/>
    <property type="match status" value="2"/>
</dbReference>
<proteinExistence type="predicted"/>
<gene>
    <name evidence="3" type="ORF">METZ01_LOCUS175381</name>
</gene>
<keyword evidence="1" id="KW-1133">Transmembrane helix</keyword>
<feature type="transmembrane region" description="Helical" evidence="1">
    <location>
        <begin position="137"/>
        <end position="159"/>
    </location>
</feature>
<organism evidence="3">
    <name type="scientific">marine metagenome</name>
    <dbReference type="NCBI Taxonomy" id="408172"/>
    <lineage>
        <taxon>unclassified sequences</taxon>
        <taxon>metagenomes</taxon>
        <taxon>ecological metagenomes</taxon>
    </lineage>
</organism>
<feature type="transmembrane region" description="Helical" evidence="1">
    <location>
        <begin position="205"/>
        <end position="223"/>
    </location>
</feature>
<feature type="transmembrane region" description="Helical" evidence="1">
    <location>
        <begin position="171"/>
        <end position="193"/>
    </location>
</feature>
<accession>A0A382CB02</accession>
<reference evidence="3" key="1">
    <citation type="submission" date="2018-05" db="EMBL/GenBank/DDBJ databases">
        <authorList>
            <person name="Lanie J.A."/>
            <person name="Ng W.-L."/>
            <person name="Kazmierczak K.M."/>
            <person name="Andrzejewski T.M."/>
            <person name="Davidsen T.M."/>
            <person name="Wayne K.J."/>
            <person name="Tettelin H."/>
            <person name="Glass J.I."/>
            <person name="Rusch D."/>
            <person name="Podicherti R."/>
            <person name="Tsui H.-C.T."/>
            <person name="Winkler M.E."/>
        </authorList>
    </citation>
    <scope>NUCLEOTIDE SEQUENCE</scope>
</reference>
<feature type="transmembrane region" description="Helical" evidence="1">
    <location>
        <begin position="97"/>
        <end position="125"/>
    </location>
</feature>
<feature type="domain" description="EamA" evidence="2">
    <location>
        <begin position="20"/>
        <end position="127"/>
    </location>
</feature>
<evidence type="ECO:0000256" key="1">
    <source>
        <dbReference type="SAM" id="Phobius"/>
    </source>
</evidence>
<dbReference type="Gene3D" id="1.10.3730.20">
    <property type="match status" value="2"/>
</dbReference>
<dbReference type="GO" id="GO:0016020">
    <property type="term" value="C:membrane"/>
    <property type="evidence" value="ECO:0007669"/>
    <property type="project" value="InterPro"/>
</dbReference>
<evidence type="ECO:0000259" key="2">
    <source>
        <dbReference type="Pfam" id="PF00892"/>
    </source>
</evidence>
<feature type="transmembrane region" description="Helical" evidence="1">
    <location>
        <begin position="55"/>
        <end position="77"/>
    </location>
</feature>
<dbReference type="InterPro" id="IPR000620">
    <property type="entry name" value="EamA_dom"/>
</dbReference>
<dbReference type="Pfam" id="PF00892">
    <property type="entry name" value="EamA"/>
    <property type="match status" value="1"/>
</dbReference>
<dbReference type="AlphaFoldDB" id="A0A382CB02"/>
<dbReference type="EMBL" id="UINC01033359">
    <property type="protein sequence ID" value="SVB22527.1"/>
    <property type="molecule type" value="Genomic_DNA"/>
</dbReference>
<feature type="transmembrane region" description="Helical" evidence="1">
    <location>
        <begin position="24"/>
        <end position="43"/>
    </location>
</feature>